<keyword evidence="5 6" id="KW-0472">Membrane</keyword>
<comment type="similarity">
    <text evidence="2">Belongs to the nematode receptor-like protein srb family.</text>
</comment>
<dbReference type="GO" id="GO:0016020">
    <property type="term" value="C:membrane"/>
    <property type="evidence" value="ECO:0007669"/>
    <property type="project" value="UniProtKB-SubCell"/>
</dbReference>
<comment type="subcellular location">
    <subcellularLocation>
        <location evidence="1">Membrane</location>
        <topology evidence="1">Multi-pass membrane protein</topology>
    </subcellularLocation>
</comment>
<evidence type="ECO:0000256" key="2">
    <source>
        <dbReference type="ARBA" id="ARBA00006860"/>
    </source>
</evidence>
<dbReference type="WBParaSite" id="ACAC_0000432301-mRNA-1">
    <property type="protein sequence ID" value="ACAC_0000432301-mRNA-1"/>
    <property type="gene ID" value="ACAC_0000432301"/>
</dbReference>
<dbReference type="InterPro" id="IPR002184">
    <property type="entry name" value="7TM_GPCR_serpentine_rcpt_Srb"/>
</dbReference>
<sequence>MCVERSVATMRSSKYESKGVFLGLFLFALTVVGAVATASFVYDIDDFGVNVYSMVVVPPSAVSKFNMIAVVLVSVSLFCMITFLALSRFNKKLCSM</sequence>
<feature type="transmembrane region" description="Helical" evidence="6">
    <location>
        <begin position="62"/>
        <end position="86"/>
    </location>
</feature>
<evidence type="ECO:0000313" key="8">
    <source>
        <dbReference type="WBParaSite" id="ACAC_0000432301-mRNA-1"/>
    </source>
</evidence>
<dbReference type="InterPro" id="IPR019408">
    <property type="entry name" value="7TM_GPCR_serpentine_rcpt_Srab"/>
</dbReference>
<name>A0A0K0D2M8_ANGCA</name>
<keyword evidence="4 6" id="KW-1133">Transmembrane helix</keyword>
<proteinExistence type="inferred from homology"/>
<dbReference type="PANTHER" id="PTHR31216:SF1">
    <property type="entry name" value="SERPENTINE RECEPTOR CLASS BETA-3"/>
    <property type="match status" value="1"/>
</dbReference>
<accession>A0A0K0D2M8</accession>
<evidence type="ECO:0000256" key="5">
    <source>
        <dbReference type="ARBA" id="ARBA00023136"/>
    </source>
</evidence>
<feature type="transmembrane region" description="Helical" evidence="6">
    <location>
        <begin position="20"/>
        <end position="42"/>
    </location>
</feature>
<reference evidence="8" key="2">
    <citation type="submission" date="2017-02" db="UniProtKB">
        <authorList>
            <consortium name="WormBaseParasite"/>
        </authorList>
    </citation>
    <scope>IDENTIFICATION</scope>
</reference>
<evidence type="ECO:0000313" key="7">
    <source>
        <dbReference type="Proteomes" id="UP000035642"/>
    </source>
</evidence>
<dbReference type="PANTHER" id="PTHR31216">
    <property type="entry name" value="SERPENTINE RECEPTOR CLASS BETA-1-RELATED-RELATED"/>
    <property type="match status" value="1"/>
</dbReference>
<dbReference type="GO" id="GO:0007606">
    <property type="term" value="P:sensory perception of chemical stimulus"/>
    <property type="evidence" value="ECO:0007669"/>
    <property type="project" value="InterPro"/>
</dbReference>
<dbReference type="Pfam" id="PF10292">
    <property type="entry name" value="7TM_GPCR_Srab"/>
    <property type="match status" value="1"/>
</dbReference>
<evidence type="ECO:0000256" key="3">
    <source>
        <dbReference type="ARBA" id="ARBA00022692"/>
    </source>
</evidence>
<reference evidence="7" key="1">
    <citation type="submission" date="2012-09" db="EMBL/GenBank/DDBJ databases">
        <authorList>
            <person name="Martin A.A."/>
        </authorList>
    </citation>
    <scope>NUCLEOTIDE SEQUENCE</scope>
</reference>
<keyword evidence="3 6" id="KW-0812">Transmembrane</keyword>
<organism evidence="7 8">
    <name type="scientific">Angiostrongylus cantonensis</name>
    <name type="common">Rat lungworm</name>
    <dbReference type="NCBI Taxonomy" id="6313"/>
    <lineage>
        <taxon>Eukaryota</taxon>
        <taxon>Metazoa</taxon>
        <taxon>Ecdysozoa</taxon>
        <taxon>Nematoda</taxon>
        <taxon>Chromadorea</taxon>
        <taxon>Rhabditida</taxon>
        <taxon>Rhabditina</taxon>
        <taxon>Rhabditomorpha</taxon>
        <taxon>Strongyloidea</taxon>
        <taxon>Metastrongylidae</taxon>
        <taxon>Angiostrongylus</taxon>
    </lineage>
</organism>
<dbReference type="AlphaFoldDB" id="A0A0K0D2M8"/>
<dbReference type="Proteomes" id="UP000035642">
    <property type="component" value="Unassembled WGS sequence"/>
</dbReference>
<dbReference type="GO" id="GO:0004888">
    <property type="term" value="F:transmembrane signaling receptor activity"/>
    <property type="evidence" value="ECO:0007669"/>
    <property type="project" value="InterPro"/>
</dbReference>
<evidence type="ECO:0000256" key="1">
    <source>
        <dbReference type="ARBA" id="ARBA00004141"/>
    </source>
</evidence>
<evidence type="ECO:0000256" key="6">
    <source>
        <dbReference type="SAM" id="Phobius"/>
    </source>
</evidence>
<keyword evidence="7" id="KW-1185">Reference proteome</keyword>
<protein>
    <submittedName>
        <fullName evidence="8">CASP-like protein</fullName>
    </submittedName>
</protein>
<evidence type="ECO:0000256" key="4">
    <source>
        <dbReference type="ARBA" id="ARBA00022989"/>
    </source>
</evidence>